<sequence>MQQSQTPTTEDTAVDALPAATAVASNYYQRAHGSTELSDGKEGVKLYYAAAENDKLGWELGDTVVDPMYTMNRRRKEEDVTSKDSFFKRLRVKLDKNSTEEVVSAAVEHNNKVEEEEEEDSNADAADANAAPVIIGGMPFGFGMMNLSLFPSIGAALADDSSERKKSEKTSKSKKNKDKEKSDEKKKRKHKDKD</sequence>
<dbReference type="EMBL" id="JANBPG010000951">
    <property type="protein sequence ID" value="KAJ1892687.1"/>
    <property type="molecule type" value="Genomic_DNA"/>
</dbReference>
<protein>
    <submittedName>
        <fullName evidence="1">Uncharacterized protein</fullName>
    </submittedName>
</protein>
<accession>A0ACC1ICK5</accession>
<proteinExistence type="predicted"/>
<name>A0ACC1ICK5_9FUNG</name>
<comment type="caution">
    <text evidence="1">The sequence shown here is derived from an EMBL/GenBank/DDBJ whole genome shotgun (WGS) entry which is preliminary data.</text>
</comment>
<gene>
    <name evidence="1" type="ORF">LPJ66_006198</name>
</gene>
<keyword evidence="2" id="KW-1185">Reference proteome</keyword>
<evidence type="ECO:0000313" key="2">
    <source>
        <dbReference type="Proteomes" id="UP001150581"/>
    </source>
</evidence>
<reference evidence="1" key="1">
    <citation type="submission" date="2022-07" db="EMBL/GenBank/DDBJ databases">
        <title>Phylogenomic reconstructions and comparative analyses of Kickxellomycotina fungi.</title>
        <authorList>
            <person name="Reynolds N.K."/>
            <person name="Stajich J.E."/>
            <person name="Barry K."/>
            <person name="Grigoriev I.V."/>
            <person name="Crous P."/>
            <person name="Smith M.E."/>
        </authorList>
    </citation>
    <scope>NUCLEOTIDE SEQUENCE</scope>
    <source>
        <strain evidence="1">Benny 63K</strain>
    </source>
</reference>
<organism evidence="1 2">
    <name type="scientific">Kickxella alabastrina</name>
    <dbReference type="NCBI Taxonomy" id="61397"/>
    <lineage>
        <taxon>Eukaryota</taxon>
        <taxon>Fungi</taxon>
        <taxon>Fungi incertae sedis</taxon>
        <taxon>Zoopagomycota</taxon>
        <taxon>Kickxellomycotina</taxon>
        <taxon>Kickxellomycetes</taxon>
        <taxon>Kickxellales</taxon>
        <taxon>Kickxellaceae</taxon>
        <taxon>Kickxella</taxon>
    </lineage>
</organism>
<evidence type="ECO:0000313" key="1">
    <source>
        <dbReference type="EMBL" id="KAJ1892687.1"/>
    </source>
</evidence>
<dbReference type="Proteomes" id="UP001150581">
    <property type="component" value="Unassembled WGS sequence"/>
</dbReference>